<feature type="region of interest" description="Disordered" evidence="3">
    <location>
        <begin position="169"/>
        <end position="215"/>
    </location>
</feature>
<dbReference type="FunFam" id="3.10.450.50:FF:000003">
    <property type="entry name" value="Nuclear transport factor 2 family protein"/>
    <property type="match status" value="1"/>
</dbReference>
<evidence type="ECO:0000259" key="5">
    <source>
        <dbReference type="PROSITE" id="PS50177"/>
    </source>
</evidence>
<dbReference type="SMART" id="SM00360">
    <property type="entry name" value="RRM"/>
    <property type="match status" value="1"/>
</dbReference>
<feature type="compositionally biased region" description="Low complexity" evidence="3">
    <location>
        <begin position="130"/>
        <end position="146"/>
    </location>
</feature>
<dbReference type="SUPFAM" id="SSF54928">
    <property type="entry name" value="RNA-binding domain, RBD"/>
    <property type="match status" value="1"/>
</dbReference>
<dbReference type="GO" id="GO:0005829">
    <property type="term" value="C:cytosol"/>
    <property type="evidence" value="ECO:0007669"/>
    <property type="project" value="TreeGrafter"/>
</dbReference>
<evidence type="ECO:0000256" key="2">
    <source>
        <dbReference type="PROSITE-ProRule" id="PRU00176"/>
    </source>
</evidence>
<evidence type="ECO:0000256" key="1">
    <source>
        <dbReference type="ARBA" id="ARBA00022884"/>
    </source>
</evidence>
<evidence type="ECO:0008006" key="8">
    <source>
        <dbReference type="Google" id="ProtNLM"/>
    </source>
</evidence>
<keyword evidence="7" id="KW-1185">Reference proteome</keyword>
<name>A0A6G1ECY3_9ORYZ</name>
<dbReference type="Pfam" id="PF00076">
    <property type="entry name" value="RRM_1"/>
    <property type="match status" value="1"/>
</dbReference>
<proteinExistence type="predicted"/>
<sequence length="472" mass="51671">MISGAFVQQYYHILHETPDQVYKFYQDASIVGRPNSSGIMEYVSTTADINRIILSMDFSNYLTEIETADAQLSHKDGVLIVVTGSLTSEGICRRFTQSFFLAPQESGGYVVLNDIFRFIVERPPVAVNQVSQENENNQNAATLTETDPNPAEDGVISGPVAVENNITEGDATNSTVDGTSAENNAAVEPPVQMTKEECRKTPVAAPPPPAQKDVTKKSYASIVKVMKEVPVPLTPVVKPKPAPRPVIKTVEASEKPSVKSSQTVEISPNDNKVAENDTSNDEQGYSVFVKSLPYDVTVQMVEEEFKKFGAIKPSGIQVRNNKIDRFIFGFIEFESQESMQAALQASPIHMGGKEVIVEEKRTTTRVVNGVVITRGDNGNAGGGGRFQSGRGAYRGDNFRRGGGYANNGNYRGGDNFNRRNDIRNRNEFFGRGRGPPPGNVYQQNGFHPPRPFQNGNGRFTRVNAPRQTPVAA</sequence>
<dbReference type="InterPro" id="IPR012677">
    <property type="entry name" value="Nucleotide-bd_a/b_plait_sf"/>
</dbReference>
<dbReference type="InterPro" id="IPR018222">
    <property type="entry name" value="Nuclear_transport_factor_2_euk"/>
</dbReference>
<evidence type="ECO:0000313" key="6">
    <source>
        <dbReference type="EMBL" id="KAF0922446.1"/>
    </source>
</evidence>
<dbReference type="Proteomes" id="UP000479710">
    <property type="component" value="Unassembled WGS sequence"/>
</dbReference>
<organism evidence="6 7">
    <name type="scientific">Oryza meyeriana var. granulata</name>
    <dbReference type="NCBI Taxonomy" id="110450"/>
    <lineage>
        <taxon>Eukaryota</taxon>
        <taxon>Viridiplantae</taxon>
        <taxon>Streptophyta</taxon>
        <taxon>Embryophyta</taxon>
        <taxon>Tracheophyta</taxon>
        <taxon>Spermatophyta</taxon>
        <taxon>Magnoliopsida</taxon>
        <taxon>Liliopsida</taxon>
        <taxon>Poales</taxon>
        <taxon>Poaceae</taxon>
        <taxon>BOP clade</taxon>
        <taxon>Oryzoideae</taxon>
        <taxon>Oryzeae</taxon>
        <taxon>Oryzinae</taxon>
        <taxon>Oryza</taxon>
        <taxon>Oryza meyeriana</taxon>
    </lineage>
</organism>
<feature type="region of interest" description="Disordered" evidence="3">
    <location>
        <begin position="130"/>
        <end position="157"/>
    </location>
</feature>
<dbReference type="AlphaFoldDB" id="A0A6G1ECY3"/>
<dbReference type="Pfam" id="PF02136">
    <property type="entry name" value="NTF2"/>
    <property type="match status" value="1"/>
</dbReference>
<feature type="domain" description="NTF2" evidence="5">
    <location>
        <begin position="2"/>
        <end position="118"/>
    </location>
</feature>
<dbReference type="InterPro" id="IPR035979">
    <property type="entry name" value="RBD_domain_sf"/>
</dbReference>
<gene>
    <name evidence="6" type="ORF">E2562_036562</name>
</gene>
<dbReference type="InterPro" id="IPR002075">
    <property type="entry name" value="NTF2_dom"/>
</dbReference>
<dbReference type="GO" id="GO:0003729">
    <property type="term" value="F:mRNA binding"/>
    <property type="evidence" value="ECO:0007669"/>
    <property type="project" value="TreeGrafter"/>
</dbReference>
<evidence type="ECO:0000256" key="3">
    <source>
        <dbReference type="SAM" id="MobiDB-lite"/>
    </source>
</evidence>
<comment type="caution">
    <text evidence="6">The sequence shown here is derived from an EMBL/GenBank/DDBJ whole genome shotgun (WGS) entry which is preliminary data.</text>
</comment>
<feature type="domain" description="RRM" evidence="4">
    <location>
        <begin position="285"/>
        <end position="362"/>
    </location>
</feature>
<dbReference type="PROSITE" id="PS50102">
    <property type="entry name" value="RRM"/>
    <property type="match status" value="1"/>
</dbReference>
<dbReference type="InterPro" id="IPR000504">
    <property type="entry name" value="RRM_dom"/>
</dbReference>
<feature type="compositionally biased region" description="Polar residues" evidence="3">
    <location>
        <begin position="169"/>
        <end position="183"/>
    </location>
</feature>
<dbReference type="InterPro" id="IPR032710">
    <property type="entry name" value="NTF2-like_dom_sf"/>
</dbReference>
<dbReference type="PANTHER" id="PTHR10693">
    <property type="entry name" value="RAS GTPASE-ACTIVATING PROTEIN-BINDING PROTEIN"/>
    <property type="match status" value="1"/>
</dbReference>
<dbReference type="InterPro" id="IPR039539">
    <property type="entry name" value="Ras_GTPase_bind_prot"/>
</dbReference>
<protein>
    <recommendedName>
        <fullName evidence="8">NTF2 domain-containing protein</fullName>
    </recommendedName>
</protein>
<evidence type="ECO:0000313" key="7">
    <source>
        <dbReference type="Proteomes" id="UP000479710"/>
    </source>
</evidence>
<feature type="region of interest" description="Disordered" evidence="3">
    <location>
        <begin position="426"/>
        <end position="472"/>
    </location>
</feature>
<feature type="compositionally biased region" description="Polar residues" evidence="3">
    <location>
        <begin position="258"/>
        <end position="270"/>
    </location>
</feature>
<feature type="region of interest" description="Disordered" evidence="3">
    <location>
        <begin position="249"/>
        <end position="280"/>
    </location>
</feature>
<dbReference type="SUPFAM" id="SSF54427">
    <property type="entry name" value="NTF2-like"/>
    <property type="match status" value="1"/>
</dbReference>
<dbReference type="Gene3D" id="3.30.70.330">
    <property type="match status" value="1"/>
</dbReference>
<dbReference type="GO" id="GO:1990904">
    <property type="term" value="C:ribonucleoprotein complex"/>
    <property type="evidence" value="ECO:0007669"/>
    <property type="project" value="TreeGrafter"/>
</dbReference>
<reference evidence="6 7" key="1">
    <citation type="submission" date="2019-11" db="EMBL/GenBank/DDBJ databases">
        <title>Whole genome sequence of Oryza granulata.</title>
        <authorList>
            <person name="Li W."/>
        </authorList>
    </citation>
    <scope>NUCLEOTIDE SEQUENCE [LARGE SCALE GENOMIC DNA]</scope>
    <source>
        <strain evidence="7">cv. Menghai</strain>
        <tissue evidence="6">Leaf</tissue>
    </source>
</reference>
<evidence type="ECO:0000259" key="4">
    <source>
        <dbReference type="PROSITE" id="PS50102"/>
    </source>
</evidence>
<dbReference type="EMBL" id="SPHZ02000004">
    <property type="protein sequence ID" value="KAF0922446.1"/>
    <property type="molecule type" value="Genomic_DNA"/>
</dbReference>
<dbReference type="CDD" id="cd00780">
    <property type="entry name" value="NTF2"/>
    <property type="match status" value="1"/>
</dbReference>
<dbReference type="Gene3D" id="3.10.450.50">
    <property type="match status" value="1"/>
</dbReference>
<accession>A0A6G1ECY3</accession>
<dbReference type="PANTHER" id="PTHR10693:SF75">
    <property type="entry name" value="NUCLEAR TRANSPORT FACTOR 2"/>
    <property type="match status" value="1"/>
</dbReference>
<dbReference type="OrthoDB" id="339151at2759"/>
<dbReference type="PROSITE" id="PS50177">
    <property type="entry name" value="NTF2_DOMAIN"/>
    <property type="match status" value="1"/>
</dbReference>
<keyword evidence="1 2" id="KW-0694">RNA-binding</keyword>